<comment type="caution">
    <text evidence="3">The sequence shown here is derived from an EMBL/GenBank/DDBJ whole genome shotgun (WGS) entry which is preliminary data.</text>
</comment>
<gene>
    <name evidence="3" type="ORF">GMJLKIPL_0307</name>
</gene>
<feature type="transmembrane region" description="Helical" evidence="1">
    <location>
        <begin position="21"/>
        <end position="45"/>
    </location>
</feature>
<keyword evidence="1" id="KW-1133">Transmembrane helix</keyword>
<dbReference type="Pfam" id="PF07811">
    <property type="entry name" value="TadE"/>
    <property type="match status" value="1"/>
</dbReference>
<proteinExistence type="predicted"/>
<accession>A0ABQ4S958</accession>
<keyword evidence="1" id="KW-0812">Transmembrane</keyword>
<evidence type="ECO:0000313" key="3">
    <source>
        <dbReference type="EMBL" id="GJD98399.1"/>
    </source>
</evidence>
<evidence type="ECO:0000259" key="2">
    <source>
        <dbReference type="Pfam" id="PF07811"/>
    </source>
</evidence>
<dbReference type="InterPro" id="IPR012495">
    <property type="entry name" value="TadE-like_dom"/>
</dbReference>
<sequence>MILGRMKGPRGRGVAGMRRSFPRAADGVAAVEFAIVLPVLLWLYFGASELAQYISNSRKVTLAARTMADLVARDSGTMTVATLDTIIRASRAVLAPFDPATATFVIKAVGVYGANGSQAKVCSSIESAGTDANPLYKAPATSTALPPVPDAYKANGARYILVEMTMTYTKMLGPFFAPVPLNALEERITWPVRGGTAFNSATGSPEIVLPGGAPCSKNF</sequence>
<evidence type="ECO:0000313" key="4">
    <source>
        <dbReference type="Proteomes" id="UP001055153"/>
    </source>
</evidence>
<evidence type="ECO:0000256" key="1">
    <source>
        <dbReference type="SAM" id="Phobius"/>
    </source>
</evidence>
<protein>
    <recommendedName>
        <fullName evidence="2">TadE-like domain-containing protein</fullName>
    </recommendedName>
</protein>
<organism evidence="3 4">
    <name type="scientific">Methylobacterium isbiliense</name>
    <dbReference type="NCBI Taxonomy" id="315478"/>
    <lineage>
        <taxon>Bacteria</taxon>
        <taxon>Pseudomonadati</taxon>
        <taxon>Pseudomonadota</taxon>
        <taxon>Alphaproteobacteria</taxon>
        <taxon>Hyphomicrobiales</taxon>
        <taxon>Methylobacteriaceae</taxon>
        <taxon>Methylobacterium</taxon>
    </lineage>
</organism>
<dbReference type="Proteomes" id="UP001055153">
    <property type="component" value="Unassembled WGS sequence"/>
</dbReference>
<keyword evidence="1" id="KW-0472">Membrane</keyword>
<feature type="domain" description="TadE-like" evidence="2">
    <location>
        <begin position="27"/>
        <end position="68"/>
    </location>
</feature>
<keyword evidence="4" id="KW-1185">Reference proteome</keyword>
<reference evidence="3" key="2">
    <citation type="submission" date="2021-08" db="EMBL/GenBank/DDBJ databases">
        <authorList>
            <person name="Tani A."/>
            <person name="Ola A."/>
            <person name="Ogura Y."/>
            <person name="Katsura K."/>
            <person name="Hayashi T."/>
        </authorList>
    </citation>
    <scope>NUCLEOTIDE SEQUENCE</scope>
    <source>
        <strain evidence="3">DSM 17168</strain>
    </source>
</reference>
<name>A0ABQ4S958_9HYPH</name>
<reference evidence="3" key="1">
    <citation type="journal article" date="2021" name="Front. Microbiol.">
        <title>Comprehensive Comparative Genomics and Phenotyping of Methylobacterium Species.</title>
        <authorList>
            <person name="Alessa O."/>
            <person name="Ogura Y."/>
            <person name="Fujitani Y."/>
            <person name="Takami H."/>
            <person name="Hayashi T."/>
            <person name="Sahin N."/>
            <person name="Tani A."/>
        </authorList>
    </citation>
    <scope>NUCLEOTIDE SEQUENCE</scope>
    <source>
        <strain evidence="3">DSM 17168</strain>
    </source>
</reference>
<dbReference type="EMBL" id="BPQQ01000003">
    <property type="protein sequence ID" value="GJD98399.1"/>
    <property type="molecule type" value="Genomic_DNA"/>
</dbReference>